<reference evidence="10" key="1">
    <citation type="submission" date="2025-08" db="UniProtKB">
        <authorList>
            <consortium name="RefSeq"/>
        </authorList>
    </citation>
    <scope>IDENTIFICATION</scope>
    <source>
        <strain evidence="10">Quisiro</strain>
        <tissue evidence="10">Liver</tissue>
    </source>
</reference>
<feature type="chain" id="PRO_5014186805" evidence="7">
    <location>
        <begin position="23"/>
        <end position="331"/>
    </location>
</feature>
<comment type="subcellular location">
    <subcellularLocation>
        <location evidence="1">Membrane</location>
    </subcellularLocation>
</comment>
<dbReference type="GO" id="GO:0016020">
    <property type="term" value="C:membrane"/>
    <property type="evidence" value="ECO:0007669"/>
    <property type="project" value="UniProtKB-SubCell"/>
</dbReference>
<feature type="signal peptide" evidence="7">
    <location>
        <begin position="1"/>
        <end position="22"/>
    </location>
</feature>
<keyword evidence="9" id="KW-1185">Reference proteome</keyword>
<gene>
    <name evidence="10" type="primary">si:dkey-11f4.20</name>
</gene>
<keyword evidence="2 7" id="KW-0732">Signal</keyword>
<dbReference type="RefSeq" id="XP_013876268.1">
    <property type="nucleotide sequence ID" value="XM_014020814.1"/>
</dbReference>
<feature type="compositionally biased region" description="Polar residues" evidence="5">
    <location>
        <begin position="291"/>
        <end position="302"/>
    </location>
</feature>
<evidence type="ECO:0000256" key="7">
    <source>
        <dbReference type="SAM" id="SignalP"/>
    </source>
</evidence>
<dbReference type="STRING" id="52670.A0A2I4C8E7"/>
<dbReference type="Gene3D" id="2.60.40.10">
    <property type="entry name" value="Immunoglobulins"/>
    <property type="match status" value="2"/>
</dbReference>
<dbReference type="PANTHER" id="PTHR12080">
    <property type="entry name" value="SIGNALING LYMPHOCYTIC ACTIVATION MOLECULE"/>
    <property type="match status" value="1"/>
</dbReference>
<evidence type="ECO:0000313" key="9">
    <source>
        <dbReference type="Proteomes" id="UP000192220"/>
    </source>
</evidence>
<dbReference type="PROSITE" id="PS50835">
    <property type="entry name" value="IG_LIKE"/>
    <property type="match status" value="1"/>
</dbReference>
<keyword evidence="6" id="KW-0812">Transmembrane</keyword>
<evidence type="ECO:0000313" key="10">
    <source>
        <dbReference type="RefSeq" id="XP_013876268.1"/>
    </source>
</evidence>
<feature type="region of interest" description="Disordered" evidence="5">
    <location>
        <begin position="271"/>
        <end position="331"/>
    </location>
</feature>
<dbReference type="InterPro" id="IPR015631">
    <property type="entry name" value="CD2/SLAM_rcpt"/>
</dbReference>
<dbReference type="InterPro" id="IPR013783">
    <property type="entry name" value="Ig-like_fold"/>
</dbReference>
<name>A0A2I4C8E7_AUSLI</name>
<evidence type="ECO:0000256" key="5">
    <source>
        <dbReference type="SAM" id="MobiDB-lite"/>
    </source>
</evidence>
<dbReference type="SUPFAM" id="SSF48726">
    <property type="entry name" value="Immunoglobulin"/>
    <property type="match status" value="2"/>
</dbReference>
<keyword evidence="6" id="KW-1133">Transmembrane helix</keyword>
<dbReference type="InterPro" id="IPR036179">
    <property type="entry name" value="Ig-like_dom_sf"/>
</dbReference>
<dbReference type="InterPro" id="IPR007110">
    <property type="entry name" value="Ig-like_dom"/>
</dbReference>
<protein>
    <submittedName>
        <fullName evidence="10">Uncharacterized protein si:dkey-11f4.20</fullName>
    </submittedName>
</protein>
<feature type="domain" description="Ig-like" evidence="8">
    <location>
        <begin position="130"/>
        <end position="195"/>
    </location>
</feature>
<accession>A0A2I4C8E7</accession>
<dbReference type="AlphaFoldDB" id="A0A2I4C8E7"/>
<evidence type="ECO:0000256" key="1">
    <source>
        <dbReference type="ARBA" id="ARBA00004370"/>
    </source>
</evidence>
<keyword evidence="3 6" id="KW-0472">Membrane</keyword>
<dbReference type="OrthoDB" id="8963224at2759"/>
<keyword evidence="4" id="KW-0325">Glycoprotein</keyword>
<evidence type="ECO:0000256" key="6">
    <source>
        <dbReference type="SAM" id="Phobius"/>
    </source>
</evidence>
<dbReference type="Proteomes" id="UP000192220">
    <property type="component" value="Unplaced"/>
</dbReference>
<proteinExistence type="predicted"/>
<dbReference type="KEGG" id="alim:106526250"/>
<evidence type="ECO:0000256" key="2">
    <source>
        <dbReference type="ARBA" id="ARBA00022729"/>
    </source>
</evidence>
<dbReference type="InParanoid" id="A0A2I4C8E7"/>
<evidence type="ECO:0000256" key="4">
    <source>
        <dbReference type="ARBA" id="ARBA00023180"/>
    </source>
</evidence>
<sequence>MAHFVVAVGLILLPVLIDLSAGNNTCNLYAAVGESLTLPFAFGGLGNTHSLRWTHNKTIIFTKQKGRVTKGKPEDINATGSILLKNVGFSSAGIYEANISHSNGTIVKAWMDRLCVMEKVSKPRLDHICDSSAVNFSCNVAKPQGLDFSWTLNKKTLLGETKQTLRISLSHLKEERTFACSVANKVSVESSETVRPACKAPLLCFKPQVVVAVLAGGAGLIFFLLIAVVALCCCVRRTKPQTNPRDKQEIKMLSVKKQEAEPISPEYEAMHNIQSSPSPSPKPSPRACYKNVSQPYAQTDNRPLQMFPAAEGQRSSPVPKPRTKNAQTLNI</sequence>
<evidence type="ECO:0000259" key="8">
    <source>
        <dbReference type="PROSITE" id="PS50835"/>
    </source>
</evidence>
<feature type="transmembrane region" description="Helical" evidence="6">
    <location>
        <begin position="209"/>
        <end position="235"/>
    </location>
</feature>
<dbReference type="PANTHER" id="PTHR12080:SF59">
    <property type="entry name" value="HEPATIC AND GLIAL CELL ADHESION MOLECULE"/>
    <property type="match status" value="1"/>
</dbReference>
<dbReference type="CDD" id="cd00096">
    <property type="entry name" value="Ig"/>
    <property type="match status" value="1"/>
</dbReference>
<organism evidence="9 10">
    <name type="scientific">Austrofundulus limnaeus</name>
    <name type="common">Annual killifish</name>
    <dbReference type="NCBI Taxonomy" id="52670"/>
    <lineage>
        <taxon>Eukaryota</taxon>
        <taxon>Metazoa</taxon>
        <taxon>Chordata</taxon>
        <taxon>Craniata</taxon>
        <taxon>Vertebrata</taxon>
        <taxon>Euteleostomi</taxon>
        <taxon>Actinopterygii</taxon>
        <taxon>Neopterygii</taxon>
        <taxon>Teleostei</taxon>
        <taxon>Neoteleostei</taxon>
        <taxon>Acanthomorphata</taxon>
        <taxon>Ovalentaria</taxon>
        <taxon>Atherinomorphae</taxon>
        <taxon>Cyprinodontiformes</taxon>
        <taxon>Rivulidae</taxon>
        <taxon>Austrofundulus</taxon>
    </lineage>
</organism>
<dbReference type="GO" id="GO:0005911">
    <property type="term" value="C:cell-cell junction"/>
    <property type="evidence" value="ECO:0007669"/>
    <property type="project" value="TreeGrafter"/>
</dbReference>
<evidence type="ECO:0000256" key="3">
    <source>
        <dbReference type="ARBA" id="ARBA00023136"/>
    </source>
</evidence>